<organism evidence="12 13">
    <name type="scientific">Chanos chanos</name>
    <name type="common">Milkfish</name>
    <name type="synonym">Mugil chanos</name>
    <dbReference type="NCBI Taxonomy" id="29144"/>
    <lineage>
        <taxon>Eukaryota</taxon>
        <taxon>Metazoa</taxon>
        <taxon>Chordata</taxon>
        <taxon>Craniata</taxon>
        <taxon>Vertebrata</taxon>
        <taxon>Euteleostomi</taxon>
        <taxon>Actinopterygii</taxon>
        <taxon>Neopterygii</taxon>
        <taxon>Teleostei</taxon>
        <taxon>Ostariophysi</taxon>
        <taxon>Gonorynchiformes</taxon>
        <taxon>Chanidae</taxon>
        <taxon>Chanos</taxon>
    </lineage>
</organism>
<feature type="transmembrane region" description="Helical" evidence="10">
    <location>
        <begin position="20"/>
        <end position="39"/>
    </location>
</feature>
<dbReference type="InterPro" id="IPR005135">
    <property type="entry name" value="Endo/exonuclease/phosphatase"/>
</dbReference>
<gene>
    <name evidence="13" type="primary">smpd5</name>
</gene>
<dbReference type="GO" id="GO:0006684">
    <property type="term" value="P:sphingomyelin metabolic process"/>
    <property type="evidence" value="ECO:0007669"/>
    <property type="project" value="TreeGrafter"/>
</dbReference>
<dbReference type="GO" id="GO:0016020">
    <property type="term" value="C:membrane"/>
    <property type="evidence" value="ECO:0007669"/>
    <property type="project" value="GOC"/>
</dbReference>
<keyword evidence="6" id="KW-0443">Lipid metabolism</keyword>
<evidence type="ECO:0000256" key="10">
    <source>
        <dbReference type="SAM" id="Phobius"/>
    </source>
</evidence>
<feature type="region of interest" description="Disordered" evidence="9">
    <location>
        <begin position="178"/>
        <end position="214"/>
    </location>
</feature>
<feature type="transmembrane region" description="Helical" evidence="10">
    <location>
        <begin position="60"/>
        <end position="86"/>
    </location>
</feature>
<keyword evidence="10" id="KW-0812">Transmembrane</keyword>
<evidence type="ECO:0000256" key="4">
    <source>
        <dbReference type="ARBA" id="ARBA00012369"/>
    </source>
</evidence>
<dbReference type="InterPro" id="IPR038772">
    <property type="entry name" value="Sph/SMPD2-like"/>
</dbReference>
<evidence type="ECO:0000313" key="13">
    <source>
        <dbReference type="RefSeq" id="XP_030638157.1"/>
    </source>
</evidence>
<dbReference type="Pfam" id="PF03372">
    <property type="entry name" value="Exo_endo_phos"/>
    <property type="match status" value="1"/>
</dbReference>
<comment type="catalytic activity">
    <reaction evidence="8">
        <text>N-(hexadecanoyl)-sphing-4-enine-1-phosphocholine + H2O = N-hexadecanoylsphing-4-enine + phosphocholine + H(+)</text>
        <dbReference type="Rhea" id="RHEA:45644"/>
        <dbReference type="ChEBI" id="CHEBI:15377"/>
        <dbReference type="ChEBI" id="CHEBI:15378"/>
        <dbReference type="ChEBI" id="CHEBI:72959"/>
        <dbReference type="ChEBI" id="CHEBI:78646"/>
        <dbReference type="ChEBI" id="CHEBI:295975"/>
    </reaction>
    <physiologicalReaction direction="left-to-right" evidence="8">
        <dbReference type="Rhea" id="RHEA:45645"/>
    </physiologicalReaction>
</comment>
<keyword evidence="10" id="KW-1133">Transmembrane helix</keyword>
<comment type="pathway">
    <text evidence="2">Sphingolipid metabolism.</text>
</comment>
<feature type="region of interest" description="Disordered" evidence="9">
    <location>
        <begin position="226"/>
        <end position="267"/>
    </location>
</feature>
<dbReference type="EC" id="3.1.4.12" evidence="4"/>
<name>A0A6J2W1I1_CHACN</name>
<evidence type="ECO:0000313" key="12">
    <source>
        <dbReference type="Proteomes" id="UP000504632"/>
    </source>
</evidence>
<feature type="compositionally biased region" description="Low complexity" evidence="9">
    <location>
        <begin position="178"/>
        <end position="191"/>
    </location>
</feature>
<keyword evidence="10" id="KW-0472">Membrane</keyword>
<dbReference type="InterPro" id="IPR017766">
    <property type="entry name" value="Sphingomyelinase/PLipase_C"/>
</dbReference>
<dbReference type="CDD" id="cd09078">
    <property type="entry name" value="nSMase"/>
    <property type="match status" value="1"/>
</dbReference>
<accession>A0A6J2W1I1</accession>
<dbReference type="GO" id="GO:0005576">
    <property type="term" value="C:extracellular region"/>
    <property type="evidence" value="ECO:0007669"/>
    <property type="project" value="InterPro"/>
</dbReference>
<dbReference type="InParanoid" id="A0A6J2W1I1"/>
<evidence type="ECO:0000256" key="2">
    <source>
        <dbReference type="ARBA" id="ARBA00004991"/>
    </source>
</evidence>
<comment type="catalytic activity">
    <reaction evidence="7">
        <text>a sphingomyelin + H2O = phosphocholine + an N-acylsphing-4-enine + H(+)</text>
        <dbReference type="Rhea" id="RHEA:19253"/>
        <dbReference type="ChEBI" id="CHEBI:15377"/>
        <dbReference type="ChEBI" id="CHEBI:15378"/>
        <dbReference type="ChEBI" id="CHEBI:17636"/>
        <dbReference type="ChEBI" id="CHEBI:52639"/>
        <dbReference type="ChEBI" id="CHEBI:295975"/>
        <dbReference type="EC" id="3.1.4.12"/>
    </reaction>
    <physiologicalReaction direction="left-to-right" evidence="7">
        <dbReference type="Rhea" id="RHEA:19254"/>
    </physiologicalReaction>
</comment>
<dbReference type="GO" id="GO:0004767">
    <property type="term" value="F:sphingomyelin phosphodiesterase activity"/>
    <property type="evidence" value="ECO:0007669"/>
    <property type="project" value="UniProtKB-EC"/>
</dbReference>
<dbReference type="FunFam" id="3.60.10.10:FF:000114">
    <property type="entry name" value="Sphingomyelin phosphodiesterase 5"/>
    <property type="match status" value="1"/>
</dbReference>
<evidence type="ECO:0000256" key="7">
    <source>
        <dbReference type="ARBA" id="ARBA00047268"/>
    </source>
</evidence>
<evidence type="ECO:0000256" key="9">
    <source>
        <dbReference type="SAM" id="MobiDB-lite"/>
    </source>
</evidence>
<dbReference type="GO" id="GO:0005737">
    <property type="term" value="C:cytoplasm"/>
    <property type="evidence" value="ECO:0007669"/>
    <property type="project" value="TreeGrafter"/>
</dbReference>
<keyword evidence="5" id="KW-0378">Hydrolase</keyword>
<reference evidence="13" key="1">
    <citation type="submission" date="2025-08" db="UniProtKB">
        <authorList>
            <consortium name="RefSeq"/>
        </authorList>
    </citation>
    <scope>IDENTIFICATION</scope>
</reference>
<sequence length="583" mass="65275">MALRESPFSNGFVEGLHALGWGLILPCFWFLDRLIAVCMSTSLERKQRQEQECYLHPLKVFFGSIVFFVLFVITAPIAFLGFLLWAPLQAARQPFSYHREVPSLSLEDRNVGWEEAGRVTFGFVTANLCLLPDSLARFNNLGHTQRRAAAIGKNIVQGVNRPHIRIFVDSPSSCGTLSPSSSLLPQSAPTSYGSIEAGAQSNTTDRTEGNPCADMVASSPCDDDVCFSPPSARPNHQQPSVTNSNQNSNQQGGRGRRHPPRAFQTLGKDSDVPVEVSTLFPAGVDIVCLEEVFDKRAARKLTNALAPLFGHVLYDVGIYACHPPGRCSSFKFFNSGLFLASRYPILEAQYHCFPNSRGEDALAAKGLLTVKLQLGLERREKKMVGYFNCTHLHAPEGDGEIRCEQLNMITDWIDEFQGTTKQEDELVMFDVLCGDFNFDNCSPDDKLEQTHRLFEKYRDPCRAGPGKEKDWVIGTLLEQPSLYDEHVSTPENLQRTLEREELRKEYIAPPVPLKDTPHEYPEPGKPWVGRRIDYILYRESSLAKLCQTEVEEYTYVTQLAGLTDHIPVGLRLNVNLGSDDNEP</sequence>
<dbReference type="CTD" id="392275"/>
<evidence type="ECO:0000256" key="6">
    <source>
        <dbReference type="ARBA" id="ARBA00022919"/>
    </source>
</evidence>
<dbReference type="Proteomes" id="UP000504632">
    <property type="component" value="Chromosome 8"/>
</dbReference>
<evidence type="ECO:0000256" key="8">
    <source>
        <dbReference type="ARBA" id="ARBA00049371"/>
    </source>
</evidence>
<keyword evidence="12" id="KW-1185">Reference proteome</keyword>
<proteinExistence type="inferred from homology"/>
<dbReference type="UniPathway" id="UPA00222"/>
<evidence type="ECO:0000259" key="11">
    <source>
        <dbReference type="Pfam" id="PF03372"/>
    </source>
</evidence>
<keyword evidence="6" id="KW-0746">Sphingolipid metabolism</keyword>
<feature type="domain" description="Endonuclease/exonuclease/phosphatase" evidence="11">
    <location>
        <begin position="272"/>
        <end position="549"/>
    </location>
</feature>
<dbReference type="SUPFAM" id="SSF56219">
    <property type="entry name" value="DNase I-like"/>
    <property type="match status" value="1"/>
</dbReference>
<comment type="similarity">
    <text evidence="3">Belongs to the neutral sphingomyelinase family.</text>
</comment>
<dbReference type="RefSeq" id="XP_030638157.1">
    <property type="nucleotide sequence ID" value="XM_030782297.1"/>
</dbReference>
<dbReference type="Gene3D" id="3.60.10.10">
    <property type="entry name" value="Endonuclease/exonuclease/phosphatase"/>
    <property type="match status" value="1"/>
</dbReference>
<dbReference type="OrthoDB" id="40902at2759"/>
<dbReference type="PANTHER" id="PTHR16320">
    <property type="entry name" value="SPHINGOMYELINASE FAMILY MEMBER"/>
    <property type="match status" value="1"/>
</dbReference>
<dbReference type="InterPro" id="IPR036691">
    <property type="entry name" value="Endo/exonu/phosph_ase_sf"/>
</dbReference>
<evidence type="ECO:0000256" key="1">
    <source>
        <dbReference type="ARBA" id="ARBA00004760"/>
    </source>
</evidence>
<dbReference type="GeneID" id="115818809"/>
<dbReference type="PANTHER" id="PTHR16320:SF9">
    <property type="entry name" value="SPHINGOMYELIN PHOSPHODIESTERASE 5"/>
    <property type="match status" value="1"/>
</dbReference>
<evidence type="ECO:0000256" key="5">
    <source>
        <dbReference type="ARBA" id="ARBA00022801"/>
    </source>
</evidence>
<protein>
    <recommendedName>
        <fullName evidence="4">sphingomyelin phosphodiesterase</fullName>
        <ecNumber evidence="4">3.1.4.12</ecNumber>
    </recommendedName>
</protein>
<evidence type="ECO:0000256" key="3">
    <source>
        <dbReference type="ARBA" id="ARBA00006335"/>
    </source>
</evidence>
<dbReference type="AlphaFoldDB" id="A0A6J2W1I1"/>
<comment type="pathway">
    <text evidence="1">Lipid metabolism; sphingolipid metabolism.</text>
</comment>